<gene>
    <name evidence="2" type="ordered locus">ETA_25590</name>
</gene>
<dbReference type="Proteomes" id="UP000001726">
    <property type="component" value="Chromosome"/>
</dbReference>
<proteinExistence type="predicted"/>
<evidence type="ECO:0000313" key="3">
    <source>
        <dbReference type="Proteomes" id="UP000001726"/>
    </source>
</evidence>
<dbReference type="EMBL" id="CU468135">
    <property type="protein sequence ID" value="CAO97605.1"/>
    <property type="molecule type" value="Genomic_DNA"/>
</dbReference>
<accession>B2VIS6</accession>
<keyword evidence="3" id="KW-1185">Reference proteome</keyword>
<sequence length="55" mass="5909">MAGWAVVVGIILRLIISRIWAGHGRTPMEVMAAGFIAGDALYSFFSSLLISSVKK</sequence>
<dbReference type="AlphaFoldDB" id="B2VIS6"/>
<keyword evidence="1" id="KW-1133">Transmembrane helix</keyword>
<evidence type="ECO:0000313" key="2">
    <source>
        <dbReference type="EMBL" id="CAO97605.1"/>
    </source>
</evidence>
<dbReference type="KEGG" id="eta:ETA_25590"/>
<dbReference type="STRING" id="465817.ETA_25590"/>
<name>B2VIS6_ERWT9</name>
<dbReference type="HOGENOM" id="CLU_3025249_0_0_6"/>
<reference evidence="2 3" key="1">
    <citation type="journal article" date="2008" name="Environ. Microbiol.">
        <title>The genome of Erwinia tasmaniensis strain Et1/99, a non-pathogenic bacterium in the genus Erwinia.</title>
        <authorList>
            <person name="Kube M."/>
            <person name="Migdoll A.M."/>
            <person name="Mueller I."/>
            <person name="Kuhl H."/>
            <person name="Beck A."/>
            <person name="Reinhardt R."/>
            <person name="Geider K."/>
        </authorList>
    </citation>
    <scope>NUCLEOTIDE SEQUENCE [LARGE SCALE GENOMIC DNA]</scope>
    <source>
        <strain evidence="3">DSM 17950 / CFBP 7177 / CIP 109463 / NCPPB 4357 / Et1/99</strain>
    </source>
</reference>
<feature type="transmembrane region" description="Helical" evidence="1">
    <location>
        <begin position="31"/>
        <end position="50"/>
    </location>
</feature>
<keyword evidence="1" id="KW-0472">Membrane</keyword>
<evidence type="ECO:0000256" key="1">
    <source>
        <dbReference type="SAM" id="Phobius"/>
    </source>
</evidence>
<organism evidence="2 3">
    <name type="scientific">Erwinia tasmaniensis (strain DSM 17950 / CFBP 7177 / CIP 109463 / NCPPB 4357 / Et1/99)</name>
    <dbReference type="NCBI Taxonomy" id="465817"/>
    <lineage>
        <taxon>Bacteria</taxon>
        <taxon>Pseudomonadati</taxon>
        <taxon>Pseudomonadota</taxon>
        <taxon>Gammaproteobacteria</taxon>
        <taxon>Enterobacterales</taxon>
        <taxon>Erwiniaceae</taxon>
        <taxon>Erwinia</taxon>
    </lineage>
</organism>
<protein>
    <submittedName>
        <fullName evidence="2">Uncharacterized protein</fullName>
    </submittedName>
</protein>
<keyword evidence="1" id="KW-0812">Transmembrane</keyword>